<evidence type="ECO:0000313" key="2">
    <source>
        <dbReference type="EMBL" id="KAK1885152.1"/>
    </source>
</evidence>
<feature type="compositionally biased region" description="Basic and acidic residues" evidence="1">
    <location>
        <begin position="100"/>
        <end position="120"/>
    </location>
</feature>
<evidence type="ECO:0000256" key="1">
    <source>
        <dbReference type="SAM" id="MobiDB-lite"/>
    </source>
</evidence>
<feature type="region of interest" description="Disordered" evidence="1">
    <location>
        <begin position="73"/>
        <end position="168"/>
    </location>
</feature>
<keyword evidence="3" id="KW-1185">Reference proteome</keyword>
<feature type="compositionally biased region" description="Polar residues" evidence="1">
    <location>
        <begin position="157"/>
        <end position="168"/>
    </location>
</feature>
<dbReference type="AlphaFoldDB" id="A0AAD9BLR0"/>
<accession>A0AAD9BLR0</accession>
<dbReference type="EMBL" id="JASDAP010000021">
    <property type="protein sequence ID" value="KAK1885152.1"/>
    <property type="molecule type" value="Genomic_DNA"/>
</dbReference>
<sequence length="168" mass="18154">MGNCCCRTESPCGSAEETSGLLKDDSKATAPAGETLVGGSCSPEGDDNIKVMLDEETIKPKEAVKVKKSAVVVEKEPNNTQENGAFQKEVIQKASPSPRKGSELKENSTAVKDEVIKDSPADSGQAEPMQCTLISPQREQPQRNGQQMWHQKKKIQPQRTTKSLTAAQ</sequence>
<evidence type="ECO:0000313" key="3">
    <source>
        <dbReference type="Proteomes" id="UP001228049"/>
    </source>
</evidence>
<organism evidence="2 3">
    <name type="scientific">Dissostichus eleginoides</name>
    <name type="common">Patagonian toothfish</name>
    <name type="synonym">Dissostichus amissus</name>
    <dbReference type="NCBI Taxonomy" id="100907"/>
    <lineage>
        <taxon>Eukaryota</taxon>
        <taxon>Metazoa</taxon>
        <taxon>Chordata</taxon>
        <taxon>Craniata</taxon>
        <taxon>Vertebrata</taxon>
        <taxon>Euteleostomi</taxon>
        <taxon>Actinopterygii</taxon>
        <taxon>Neopterygii</taxon>
        <taxon>Teleostei</taxon>
        <taxon>Neoteleostei</taxon>
        <taxon>Acanthomorphata</taxon>
        <taxon>Eupercaria</taxon>
        <taxon>Perciformes</taxon>
        <taxon>Notothenioidei</taxon>
        <taxon>Nototheniidae</taxon>
        <taxon>Dissostichus</taxon>
    </lineage>
</organism>
<feature type="region of interest" description="Disordered" evidence="1">
    <location>
        <begin position="1"/>
        <end position="47"/>
    </location>
</feature>
<proteinExistence type="predicted"/>
<name>A0AAD9BLR0_DISEL</name>
<comment type="caution">
    <text evidence="2">The sequence shown here is derived from an EMBL/GenBank/DDBJ whole genome shotgun (WGS) entry which is preliminary data.</text>
</comment>
<reference evidence="2" key="1">
    <citation type="submission" date="2023-04" db="EMBL/GenBank/DDBJ databases">
        <title>Chromosome-level genome of Chaenocephalus aceratus.</title>
        <authorList>
            <person name="Park H."/>
        </authorList>
    </citation>
    <scope>NUCLEOTIDE SEQUENCE</scope>
    <source>
        <strain evidence="2">DE</strain>
        <tissue evidence="2">Muscle</tissue>
    </source>
</reference>
<dbReference type="Proteomes" id="UP001228049">
    <property type="component" value="Unassembled WGS sequence"/>
</dbReference>
<gene>
    <name evidence="2" type="ORF">KUDE01_031348</name>
</gene>
<protein>
    <submittedName>
        <fullName evidence="2">Histone-lysine N-methyltransferase H3 lysine-4 specific</fullName>
    </submittedName>
</protein>
<feature type="compositionally biased region" description="Polar residues" evidence="1">
    <location>
        <begin position="132"/>
        <end position="149"/>
    </location>
</feature>